<dbReference type="GO" id="GO:0022900">
    <property type="term" value="P:electron transport chain"/>
    <property type="evidence" value="ECO:0007669"/>
    <property type="project" value="InterPro"/>
</dbReference>
<keyword evidence="8" id="KW-1185">Reference proteome</keyword>
<dbReference type="InterPro" id="IPR038532">
    <property type="entry name" value="NDUFS4-like_sf"/>
</dbReference>
<accession>A0A0G9MWY5</accession>
<dbReference type="Proteomes" id="UP000053464">
    <property type="component" value="Unassembled WGS sequence"/>
</dbReference>
<reference evidence="7 8" key="1">
    <citation type="submission" date="2015-04" db="EMBL/GenBank/DDBJ databases">
        <title>The draft genome sequence of Erythrobacter luteus KA37.</title>
        <authorList>
            <person name="Zhuang L."/>
            <person name="Liu Y."/>
            <person name="Shao Z."/>
        </authorList>
    </citation>
    <scope>NUCLEOTIDE SEQUENCE [LARGE SCALE GENOMIC DNA]</scope>
    <source>
        <strain evidence="7 8">KA37</strain>
    </source>
</reference>
<dbReference type="EMBL" id="LBHB01000001">
    <property type="protein sequence ID" value="KLE35292.1"/>
    <property type="molecule type" value="Genomic_DNA"/>
</dbReference>
<evidence type="ECO:0000256" key="5">
    <source>
        <dbReference type="ARBA" id="ARBA00022982"/>
    </source>
</evidence>
<dbReference type="RefSeq" id="WP_047002694.1">
    <property type="nucleotide sequence ID" value="NZ_LBHB01000001.1"/>
</dbReference>
<comment type="subcellular location">
    <subcellularLocation>
        <location evidence="1">Membrane</location>
    </subcellularLocation>
</comment>
<dbReference type="InterPro" id="IPR006885">
    <property type="entry name" value="NADH_UbQ_FeS_4_mit-like"/>
</dbReference>
<name>A0A0G9MWY5_9SPHN</name>
<proteinExistence type="predicted"/>
<dbReference type="PANTHER" id="PTHR12219">
    <property type="entry name" value="NADH-UBIQUINONE OXIDOREDUCTASE"/>
    <property type="match status" value="1"/>
</dbReference>
<dbReference type="Pfam" id="PF04800">
    <property type="entry name" value="NDUS4"/>
    <property type="match status" value="1"/>
</dbReference>
<keyword evidence="2" id="KW-0813">Transport</keyword>
<dbReference type="Gene3D" id="3.30.160.190">
    <property type="entry name" value="atu1810 like domain"/>
    <property type="match status" value="1"/>
</dbReference>
<sequence>MTEARIYKRPKTAMQSGKALTDQWVLDFVPAEAKRPDPLMGWAGSGDTRQQVQLKFASCEAAQAYAEKHGITARVHTVPPKKLKIQAYADNFR</sequence>
<dbReference type="PANTHER" id="PTHR12219:SF8">
    <property type="entry name" value="NADH DEHYDROGENASE [UBIQUINONE] IRON-SULFUR PROTEIN 4, MITOCHONDRIAL"/>
    <property type="match status" value="1"/>
</dbReference>
<evidence type="ECO:0000256" key="3">
    <source>
        <dbReference type="ARBA" id="ARBA00022660"/>
    </source>
</evidence>
<keyword evidence="4" id="KW-0809">Transit peptide</keyword>
<dbReference type="GO" id="GO:0016020">
    <property type="term" value="C:membrane"/>
    <property type="evidence" value="ECO:0007669"/>
    <property type="project" value="UniProtKB-SubCell"/>
</dbReference>
<dbReference type="STRING" id="1581420.AAW00_02210"/>
<evidence type="ECO:0000256" key="1">
    <source>
        <dbReference type="ARBA" id="ARBA00004370"/>
    </source>
</evidence>
<evidence type="ECO:0000256" key="2">
    <source>
        <dbReference type="ARBA" id="ARBA00022448"/>
    </source>
</evidence>
<evidence type="ECO:0000256" key="4">
    <source>
        <dbReference type="ARBA" id="ARBA00022946"/>
    </source>
</evidence>
<keyword evidence="3" id="KW-0679">Respiratory chain</keyword>
<dbReference type="OrthoDB" id="9799572at2"/>
<dbReference type="PATRIC" id="fig|1581420.6.peg.442"/>
<gene>
    <name evidence="7" type="ORF">AAW00_02210</name>
</gene>
<dbReference type="AlphaFoldDB" id="A0A0G9MWY5"/>
<organism evidence="7 8">
    <name type="scientific">Aurantiacibacter luteus</name>
    <dbReference type="NCBI Taxonomy" id="1581420"/>
    <lineage>
        <taxon>Bacteria</taxon>
        <taxon>Pseudomonadati</taxon>
        <taxon>Pseudomonadota</taxon>
        <taxon>Alphaproteobacteria</taxon>
        <taxon>Sphingomonadales</taxon>
        <taxon>Erythrobacteraceae</taxon>
        <taxon>Aurantiacibacter</taxon>
    </lineage>
</organism>
<comment type="caution">
    <text evidence="7">The sequence shown here is derived from an EMBL/GenBank/DDBJ whole genome shotgun (WGS) entry which is preliminary data.</text>
</comment>
<evidence type="ECO:0000313" key="7">
    <source>
        <dbReference type="EMBL" id="KLE35292.1"/>
    </source>
</evidence>
<keyword evidence="5" id="KW-0249">Electron transport</keyword>
<evidence type="ECO:0000256" key="6">
    <source>
        <dbReference type="ARBA" id="ARBA00023136"/>
    </source>
</evidence>
<keyword evidence="6" id="KW-0472">Membrane</keyword>
<protein>
    <submittedName>
        <fullName evidence="7">ETC complex subunit I</fullName>
    </submittedName>
</protein>
<evidence type="ECO:0000313" key="8">
    <source>
        <dbReference type="Proteomes" id="UP000053464"/>
    </source>
</evidence>